<evidence type="ECO:0000313" key="1">
    <source>
        <dbReference type="EMBL" id="AFY96745.1"/>
    </source>
</evidence>
<dbReference type="NCBIfam" id="TIGR00481">
    <property type="entry name" value="YbhB/YbcL family Raf kinase inhibitor-like protein"/>
    <property type="match status" value="1"/>
</dbReference>
<dbReference type="CDD" id="cd00865">
    <property type="entry name" value="PEBP_bact_arch"/>
    <property type="match status" value="1"/>
</dbReference>
<organism evidence="1 2">
    <name type="scientific">Chamaesiphon minutus (strain ATCC 27169 / PCC 6605)</name>
    <dbReference type="NCBI Taxonomy" id="1173020"/>
    <lineage>
        <taxon>Bacteria</taxon>
        <taxon>Bacillati</taxon>
        <taxon>Cyanobacteriota</taxon>
        <taxon>Cyanophyceae</taxon>
        <taxon>Gomontiellales</taxon>
        <taxon>Chamaesiphonaceae</taxon>
        <taxon>Chamaesiphon</taxon>
    </lineage>
</organism>
<keyword evidence="2" id="KW-1185">Reference proteome</keyword>
<dbReference type="PANTHER" id="PTHR30289:SF1">
    <property type="entry name" value="PEBP (PHOSPHATIDYLETHANOLAMINE-BINDING PROTEIN) FAMILY PROTEIN"/>
    <property type="match status" value="1"/>
</dbReference>
<accession>K9UPK4</accession>
<protein>
    <submittedName>
        <fullName evidence="1">Raf kinase inhibitor-like protein, YbhB/YbcL family</fullName>
    </submittedName>
</protein>
<dbReference type="HOGENOM" id="CLU_083918_3_2_3"/>
<dbReference type="STRING" id="1173020.Cha6605_5897"/>
<dbReference type="RefSeq" id="WP_015162820.1">
    <property type="nucleotide sequence ID" value="NC_019697.1"/>
</dbReference>
<dbReference type="Gene3D" id="3.90.280.10">
    <property type="entry name" value="PEBP-like"/>
    <property type="match status" value="1"/>
</dbReference>
<dbReference type="InterPro" id="IPR036610">
    <property type="entry name" value="PEBP-like_sf"/>
</dbReference>
<dbReference type="PANTHER" id="PTHR30289">
    <property type="entry name" value="UNCHARACTERIZED PROTEIN YBCL-RELATED"/>
    <property type="match status" value="1"/>
</dbReference>
<dbReference type="EMBL" id="CP003600">
    <property type="protein sequence ID" value="AFY96745.1"/>
    <property type="molecule type" value="Genomic_DNA"/>
</dbReference>
<dbReference type="InterPro" id="IPR005247">
    <property type="entry name" value="YbhB_YbcL/LppC-like"/>
</dbReference>
<sequence length="154" mass="17038">MKLNIKDLRISSPAFEPLTRIPDRYTSKGENISPPIAWTGVPTNTQQLVLICYDPDAPLARGFTHWLVYGIPPDVNAIGEGGGSRFTEGINSIESIGYTGPAPPPGHGLHHYYFWLYTLDTALDLAPGLDRERLLDRIAPHIIEQARSIGTYEL</sequence>
<dbReference type="Pfam" id="PF01161">
    <property type="entry name" value="PBP"/>
    <property type="match status" value="1"/>
</dbReference>
<proteinExistence type="predicted"/>
<dbReference type="eggNOG" id="COG1881">
    <property type="taxonomic scope" value="Bacteria"/>
</dbReference>
<dbReference type="OrthoDB" id="9797506at2"/>
<dbReference type="InterPro" id="IPR008914">
    <property type="entry name" value="PEBP"/>
</dbReference>
<dbReference type="SUPFAM" id="SSF49777">
    <property type="entry name" value="PEBP-like"/>
    <property type="match status" value="1"/>
</dbReference>
<evidence type="ECO:0000313" key="2">
    <source>
        <dbReference type="Proteomes" id="UP000010366"/>
    </source>
</evidence>
<dbReference type="AlphaFoldDB" id="K9UPK4"/>
<gene>
    <name evidence="1" type="ORF">Cha6605_5897</name>
</gene>
<name>K9UPK4_CHAP6</name>
<dbReference type="KEGG" id="cmp:Cha6605_5897"/>
<dbReference type="Proteomes" id="UP000010366">
    <property type="component" value="Chromosome"/>
</dbReference>
<reference evidence="1 2" key="1">
    <citation type="submission" date="2012-05" db="EMBL/GenBank/DDBJ databases">
        <title>Finished chromosome of genome of Chamaesiphon sp. PCC 6605.</title>
        <authorList>
            <consortium name="US DOE Joint Genome Institute"/>
            <person name="Gugger M."/>
            <person name="Coursin T."/>
            <person name="Rippka R."/>
            <person name="Tandeau De Marsac N."/>
            <person name="Huntemann M."/>
            <person name="Wei C.-L."/>
            <person name="Han J."/>
            <person name="Detter J.C."/>
            <person name="Han C."/>
            <person name="Tapia R."/>
            <person name="Chen A."/>
            <person name="Kyrpides N."/>
            <person name="Mavromatis K."/>
            <person name="Markowitz V."/>
            <person name="Szeto E."/>
            <person name="Ivanova N."/>
            <person name="Pagani I."/>
            <person name="Pati A."/>
            <person name="Goodwin L."/>
            <person name="Nordberg H.P."/>
            <person name="Cantor M.N."/>
            <person name="Hua S.X."/>
            <person name="Woyke T."/>
            <person name="Kerfeld C.A."/>
        </authorList>
    </citation>
    <scope>NUCLEOTIDE SEQUENCE [LARGE SCALE GENOMIC DNA]</scope>
    <source>
        <strain evidence="2">ATCC 27169 / PCC 6605</strain>
    </source>
</reference>